<evidence type="ECO:0000313" key="2">
    <source>
        <dbReference type="EMBL" id="MXQ91716.1"/>
    </source>
</evidence>
<comment type="caution">
    <text evidence="2">The sequence shown here is derived from an EMBL/GenBank/DDBJ whole genome shotgun (WGS) entry which is preliminary data.</text>
</comment>
<feature type="region of interest" description="Disordered" evidence="1">
    <location>
        <begin position="117"/>
        <end position="148"/>
    </location>
</feature>
<sequence length="186" mass="20646">MQLELELGPRLGFGSHSLIYCIRAPAGLSEGGWSELTVFQREQVCISPCDSMESVILTPEWHTELSGRYYANERDAKPTVNQPLGSDSSPGEEPGHPAIKKRILLWLQSRVIPEENPSYLGGRIRDQDSETDSPYSAPATGAQAPALTREELSGANQLAQRMVMTRKQQLEGYKSTALKRKLFSEK</sequence>
<dbReference type="EMBL" id="VBQZ03000074">
    <property type="protein sequence ID" value="MXQ91716.1"/>
    <property type="molecule type" value="Genomic_DNA"/>
</dbReference>
<evidence type="ECO:0000256" key="1">
    <source>
        <dbReference type="SAM" id="MobiDB-lite"/>
    </source>
</evidence>
<organism evidence="2 3">
    <name type="scientific">Bos mutus</name>
    <name type="common">wild yak</name>
    <dbReference type="NCBI Taxonomy" id="72004"/>
    <lineage>
        <taxon>Eukaryota</taxon>
        <taxon>Metazoa</taxon>
        <taxon>Chordata</taxon>
        <taxon>Craniata</taxon>
        <taxon>Vertebrata</taxon>
        <taxon>Euteleostomi</taxon>
        <taxon>Mammalia</taxon>
        <taxon>Eutheria</taxon>
        <taxon>Laurasiatheria</taxon>
        <taxon>Artiodactyla</taxon>
        <taxon>Ruminantia</taxon>
        <taxon>Pecora</taxon>
        <taxon>Bovidae</taxon>
        <taxon>Bovinae</taxon>
        <taxon>Bos</taxon>
    </lineage>
</organism>
<feature type="region of interest" description="Disordered" evidence="1">
    <location>
        <begin position="73"/>
        <end position="96"/>
    </location>
</feature>
<dbReference type="AlphaFoldDB" id="A0A6B0RV09"/>
<evidence type="ECO:0000313" key="3">
    <source>
        <dbReference type="Proteomes" id="UP000322234"/>
    </source>
</evidence>
<keyword evidence="3" id="KW-1185">Reference proteome</keyword>
<dbReference type="Proteomes" id="UP000322234">
    <property type="component" value="Unassembled WGS sequence"/>
</dbReference>
<reference evidence="2" key="1">
    <citation type="submission" date="2019-10" db="EMBL/GenBank/DDBJ databases">
        <title>The sequence and de novo assembly of the wild yak genome.</title>
        <authorList>
            <person name="Liu Y."/>
        </authorList>
    </citation>
    <scope>NUCLEOTIDE SEQUENCE [LARGE SCALE GENOMIC DNA]</scope>
    <source>
        <strain evidence="2">WY2019</strain>
    </source>
</reference>
<accession>A0A6B0RV09</accession>
<protein>
    <submittedName>
        <fullName evidence="2">Uncharacterized protein</fullName>
    </submittedName>
</protein>
<proteinExistence type="predicted"/>
<name>A0A6B0RV09_9CETA</name>
<feature type="compositionally biased region" description="Polar residues" evidence="1">
    <location>
        <begin position="79"/>
        <end position="89"/>
    </location>
</feature>
<gene>
    <name evidence="2" type="ORF">E5288_WYG004557</name>
</gene>